<dbReference type="InterPro" id="IPR028366">
    <property type="entry name" value="PhoU"/>
</dbReference>
<dbReference type="InterPro" id="IPR038078">
    <property type="entry name" value="PhoU-like_sf"/>
</dbReference>
<proteinExistence type="inferred from homology"/>
<evidence type="ECO:0000256" key="4">
    <source>
        <dbReference type="ARBA" id="ARBA00022448"/>
    </source>
</evidence>
<keyword evidence="6 7" id="KW-0592">Phosphate transport</keyword>
<protein>
    <recommendedName>
        <fullName evidence="7">Phosphate-specific transport system accessory protein PhoU</fullName>
    </recommendedName>
</protein>
<evidence type="ECO:0000256" key="1">
    <source>
        <dbReference type="ARBA" id="ARBA00004496"/>
    </source>
</evidence>
<dbReference type="PANTHER" id="PTHR42930:SF3">
    <property type="entry name" value="PHOSPHATE-SPECIFIC TRANSPORT SYSTEM ACCESSORY PROTEIN PHOU"/>
    <property type="match status" value="1"/>
</dbReference>
<sequence>MVGRESFQGELQQVEQLIIRLAKKTKEQLTLAVESLYDSDVEKAELVIQNDVDLDKLDLKINEEAIVLIARQQPVATDLRRLVVAIRISTDLERMADNAKNIAKSTVRLGKDHGMTVHPSIKEMKKIAIEMIDLAIKAYENEDISLARKLSEFDDMVDHMYSTMLRELLEETATEPQKIQHIMQMAFSGRYVERIGDHATNIGEDVTFLVKGESLDLNY</sequence>
<accession>A0A1H9Q9J0</accession>
<organism evidence="9 10">
    <name type="scientific">Gracilibacillus ureilyticus</name>
    <dbReference type="NCBI Taxonomy" id="531814"/>
    <lineage>
        <taxon>Bacteria</taxon>
        <taxon>Bacillati</taxon>
        <taxon>Bacillota</taxon>
        <taxon>Bacilli</taxon>
        <taxon>Bacillales</taxon>
        <taxon>Bacillaceae</taxon>
        <taxon>Gracilibacillus</taxon>
    </lineage>
</organism>
<dbReference type="RefSeq" id="WP_089740318.1">
    <property type="nucleotide sequence ID" value="NZ_FOGL01000006.1"/>
</dbReference>
<keyword evidence="10" id="KW-1185">Reference proteome</keyword>
<evidence type="ECO:0000256" key="6">
    <source>
        <dbReference type="ARBA" id="ARBA00022592"/>
    </source>
</evidence>
<keyword evidence="4 7" id="KW-0813">Transport</keyword>
<keyword evidence="5 7" id="KW-0963">Cytoplasm</keyword>
<dbReference type="GO" id="GO:0030643">
    <property type="term" value="P:intracellular phosphate ion homeostasis"/>
    <property type="evidence" value="ECO:0007669"/>
    <property type="project" value="InterPro"/>
</dbReference>
<dbReference type="SUPFAM" id="SSF109755">
    <property type="entry name" value="PhoU-like"/>
    <property type="match status" value="1"/>
</dbReference>
<gene>
    <name evidence="9" type="ORF">SAMN04487944_10674</name>
</gene>
<evidence type="ECO:0000256" key="7">
    <source>
        <dbReference type="PIRNR" id="PIRNR003107"/>
    </source>
</evidence>
<evidence type="ECO:0000313" key="10">
    <source>
        <dbReference type="Proteomes" id="UP000199687"/>
    </source>
</evidence>
<comment type="subunit">
    <text evidence="3 7">Homodimer.</text>
</comment>
<evidence type="ECO:0000256" key="3">
    <source>
        <dbReference type="ARBA" id="ARBA00011738"/>
    </source>
</evidence>
<evidence type="ECO:0000256" key="2">
    <source>
        <dbReference type="ARBA" id="ARBA00008107"/>
    </source>
</evidence>
<dbReference type="PIRSF" id="PIRSF003107">
    <property type="entry name" value="PhoU"/>
    <property type="match status" value="1"/>
</dbReference>
<dbReference type="STRING" id="531814.SAMN04487944_10674"/>
<dbReference type="EMBL" id="FOGL01000006">
    <property type="protein sequence ID" value="SER56815.1"/>
    <property type="molecule type" value="Genomic_DNA"/>
</dbReference>
<dbReference type="FunFam" id="1.20.58.220:FF:000004">
    <property type="entry name" value="Phosphate-specific transport system accessory protein PhoU"/>
    <property type="match status" value="1"/>
</dbReference>
<comment type="similarity">
    <text evidence="2 7">Belongs to the PhoU family.</text>
</comment>
<dbReference type="GO" id="GO:0006817">
    <property type="term" value="P:phosphate ion transport"/>
    <property type="evidence" value="ECO:0007669"/>
    <property type="project" value="UniProtKB-KW"/>
</dbReference>
<dbReference type="Pfam" id="PF01895">
    <property type="entry name" value="PhoU"/>
    <property type="match status" value="2"/>
</dbReference>
<evidence type="ECO:0000259" key="8">
    <source>
        <dbReference type="Pfam" id="PF01895"/>
    </source>
</evidence>
<feature type="domain" description="PhoU" evidence="8">
    <location>
        <begin position="18"/>
        <end position="105"/>
    </location>
</feature>
<dbReference type="Proteomes" id="UP000199687">
    <property type="component" value="Unassembled WGS sequence"/>
</dbReference>
<dbReference type="Gene3D" id="1.20.58.220">
    <property type="entry name" value="Phosphate transport system protein phou homolog 2, domain 2"/>
    <property type="match status" value="1"/>
</dbReference>
<dbReference type="AlphaFoldDB" id="A0A1H9Q9J0"/>
<dbReference type="OrthoDB" id="9814256at2"/>
<evidence type="ECO:0000313" key="9">
    <source>
        <dbReference type="EMBL" id="SER56815.1"/>
    </source>
</evidence>
<feature type="domain" description="PhoU" evidence="8">
    <location>
        <begin position="121"/>
        <end position="206"/>
    </location>
</feature>
<dbReference type="GO" id="GO:0005737">
    <property type="term" value="C:cytoplasm"/>
    <property type="evidence" value="ECO:0007669"/>
    <property type="project" value="UniProtKB-SubCell"/>
</dbReference>
<reference evidence="9 10" key="1">
    <citation type="submission" date="2016-10" db="EMBL/GenBank/DDBJ databases">
        <authorList>
            <person name="de Groot N.N."/>
        </authorList>
    </citation>
    <scope>NUCLEOTIDE SEQUENCE [LARGE SCALE GENOMIC DNA]</scope>
    <source>
        <strain evidence="9 10">CGMCC 1.7727</strain>
    </source>
</reference>
<dbReference type="PANTHER" id="PTHR42930">
    <property type="entry name" value="PHOSPHATE-SPECIFIC TRANSPORT SYSTEM ACCESSORY PROTEIN PHOU"/>
    <property type="match status" value="1"/>
</dbReference>
<comment type="subcellular location">
    <subcellularLocation>
        <location evidence="1 7">Cytoplasm</location>
    </subcellularLocation>
</comment>
<evidence type="ECO:0000256" key="5">
    <source>
        <dbReference type="ARBA" id="ARBA00022490"/>
    </source>
</evidence>
<dbReference type="NCBIfam" id="TIGR02135">
    <property type="entry name" value="phoU_full"/>
    <property type="match status" value="1"/>
</dbReference>
<name>A0A1H9Q9J0_9BACI</name>
<comment type="function">
    <text evidence="7">Plays a role in the regulation of phosphate uptake.</text>
</comment>
<dbReference type="InterPro" id="IPR026022">
    <property type="entry name" value="PhoU_dom"/>
</dbReference>
<dbReference type="GO" id="GO:0045936">
    <property type="term" value="P:negative regulation of phosphate metabolic process"/>
    <property type="evidence" value="ECO:0007669"/>
    <property type="project" value="InterPro"/>
</dbReference>